<proteinExistence type="inferred from homology"/>
<dbReference type="GO" id="GO:0001522">
    <property type="term" value="P:pseudouridine synthesis"/>
    <property type="evidence" value="ECO:0007669"/>
    <property type="project" value="InterPro"/>
</dbReference>
<reference evidence="4" key="1">
    <citation type="submission" date="2020-10" db="EMBL/GenBank/DDBJ databases">
        <authorList>
            <person name="Gilroy R."/>
        </authorList>
    </citation>
    <scope>NUCLEOTIDE SEQUENCE</scope>
    <source>
        <strain evidence="4">ChiHecec2B26-709</strain>
    </source>
</reference>
<dbReference type="GO" id="GO:0006396">
    <property type="term" value="P:RNA processing"/>
    <property type="evidence" value="ECO:0007669"/>
    <property type="project" value="UniProtKB-ARBA"/>
</dbReference>
<evidence type="ECO:0000313" key="4">
    <source>
        <dbReference type="EMBL" id="HIT47088.1"/>
    </source>
</evidence>
<dbReference type="Gene3D" id="3.30.2350.10">
    <property type="entry name" value="Pseudouridine synthase"/>
    <property type="match status" value="1"/>
</dbReference>
<gene>
    <name evidence="4" type="ORF">IAC35_04435</name>
</gene>
<dbReference type="Proteomes" id="UP000886881">
    <property type="component" value="Unassembled WGS sequence"/>
</dbReference>
<feature type="domain" description="Pseudouridine synthase RsuA/RluA-like" evidence="3">
    <location>
        <begin position="24"/>
        <end position="187"/>
    </location>
</feature>
<dbReference type="GO" id="GO:0009982">
    <property type="term" value="F:pseudouridine synthase activity"/>
    <property type="evidence" value="ECO:0007669"/>
    <property type="project" value="InterPro"/>
</dbReference>
<evidence type="ECO:0000259" key="3">
    <source>
        <dbReference type="Pfam" id="PF00849"/>
    </source>
</evidence>
<dbReference type="InterPro" id="IPR006145">
    <property type="entry name" value="PsdUridine_synth_RsuA/RluA"/>
</dbReference>
<dbReference type="AlphaFoldDB" id="A0A9D1GMV1"/>
<comment type="caution">
    <text evidence="4">The sequence shown here is derived from an EMBL/GenBank/DDBJ whole genome shotgun (WGS) entry which is preliminary data.</text>
</comment>
<dbReference type="PANTHER" id="PTHR21600:SF83">
    <property type="entry name" value="PSEUDOURIDYLATE SYNTHASE RPUSD4, MITOCHONDRIAL"/>
    <property type="match status" value="1"/>
</dbReference>
<accession>A0A9D1GMV1</accession>
<dbReference type="GO" id="GO:0003723">
    <property type="term" value="F:RNA binding"/>
    <property type="evidence" value="ECO:0007669"/>
    <property type="project" value="InterPro"/>
</dbReference>
<comment type="similarity">
    <text evidence="1">Belongs to the pseudouridine synthase RluA family.</text>
</comment>
<dbReference type="Pfam" id="PF00849">
    <property type="entry name" value="PseudoU_synth_2"/>
    <property type="match status" value="1"/>
</dbReference>
<evidence type="ECO:0000256" key="2">
    <source>
        <dbReference type="ARBA" id="ARBA00023235"/>
    </source>
</evidence>
<dbReference type="PANTHER" id="PTHR21600">
    <property type="entry name" value="MITOCHONDRIAL RNA PSEUDOURIDINE SYNTHASE"/>
    <property type="match status" value="1"/>
</dbReference>
<protein>
    <submittedName>
        <fullName evidence="4">RluA family pseudouridine synthase</fullName>
    </submittedName>
</protein>
<dbReference type="InterPro" id="IPR050188">
    <property type="entry name" value="RluA_PseudoU_synthase"/>
</dbReference>
<evidence type="ECO:0000256" key="1">
    <source>
        <dbReference type="ARBA" id="ARBA00010876"/>
    </source>
</evidence>
<keyword evidence="2" id="KW-0413">Isomerase</keyword>
<reference evidence="4" key="2">
    <citation type="journal article" date="2021" name="PeerJ">
        <title>Extensive microbial diversity within the chicken gut microbiome revealed by metagenomics and culture.</title>
        <authorList>
            <person name="Gilroy R."/>
            <person name="Ravi A."/>
            <person name="Getino M."/>
            <person name="Pursley I."/>
            <person name="Horton D.L."/>
            <person name="Alikhan N.F."/>
            <person name="Baker D."/>
            <person name="Gharbi K."/>
            <person name="Hall N."/>
            <person name="Watson M."/>
            <person name="Adriaenssens E.M."/>
            <person name="Foster-Nyarko E."/>
            <person name="Jarju S."/>
            <person name="Secka A."/>
            <person name="Antonio M."/>
            <person name="Oren A."/>
            <person name="Chaudhuri R.R."/>
            <person name="La Ragione R."/>
            <person name="Hildebrand F."/>
            <person name="Pallen M.J."/>
        </authorList>
    </citation>
    <scope>NUCLEOTIDE SEQUENCE</scope>
    <source>
        <strain evidence="4">ChiHecec2B26-709</strain>
    </source>
</reference>
<dbReference type="EMBL" id="DVLC01000083">
    <property type="protein sequence ID" value="HIT47088.1"/>
    <property type="molecule type" value="Genomic_DNA"/>
</dbReference>
<dbReference type="SUPFAM" id="SSF55120">
    <property type="entry name" value="Pseudouridine synthase"/>
    <property type="match status" value="1"/>
</dbReference>
<dbReference type="InterPro" id="IPR020103">
    <property type="entry name" value="PsdUridine_synth_cat_dom_sf"/>
</dbReference>
<name>A0A9D1GMV1_9BACT</name>
<dbReference type="GO" id="GO:0140098">
    <property type="term" value="F:catalytic activity, acting on RNA"/>
    <property type="evidence" value="ECO:0007669"/>
    <property type="project" value="UniProtKB-ARBA"/>
</dbReference>
<organism evidence="4 5">
    <name type="scientific">Candidatus Cryptobacteroides merdipullorum</name>
    <dbReference type="NCBI Taxonomy" id="2840771"/>
    <lineage>
        <taxon>Bacteria</taxon>
        <taxon>Pseudomonadati</taxon>
        <taxon>Bacteroidota</taxon>
        <taxon>Bacteroidia</taxon>
        <taxon>Bacteroidales</taxon>
        <taxon>Candidatus Cryptobacteroides</taxon>
    </lineage>
</organism>
<dbReference type="CDD" id="cd02869">
    <property type="entry name" value="PseudoU_synth_RluA_like"/>
    <property type="match status" value="1"/>
</dbReference>
<sequence>MEYRKLSTAEYRDLESRIIYEDNHLFIVNKKVGEIIQSDMTGDECLVDAYKAFIAQRDAKPGKVCLGAAHRIDRPVCGICIFAKTTKALGRLSDMFRNGEIHKKYWALCYEAPEPREGHLEQWLIRNPRQNKTYPVGDGMLPCPDQFPFAKIARLNYRWLYDTDRYHLVEVELLTGRHHQIRCQLASIGCIIKGDLKYGAPRSNPDGGISLQSHEISFVHPVRRVPVNFVIPAPSDWKGIIRD</sequence>
<evidence type="ECO:0000313" key="5">
    <source>
        <dbReference type="Proteomes" id="UP000886881"/>
    </source>
</evidence>